<dbReference type="AlphaFoldDB" id="A0AAD8FGG9"/>
<evidence type="ECO:0000259" key="1">
    <source>
        <dbReference type="Pfam" id="PF00501"/>
    </source>
</evidence>
<accession>A0AAD8FGG9</accession>
<dbReference type="InterPro" id="IPR050237">
    <property type="entry name" value="ATP-dep_AMP-bd_enzyme"/>
</dbReference>
<organism evidence="2 3">
    <name type="scientific">Biomphalaria pfeifferi</name>
    <name type="common">Bloodfluke planorb</name>
    <name type="synonym">Freshwater snail</name>
    <dbReference type="NCBI Taxonomy" id="112525"/>
    <lineage>
        <taxon>Eukaryota</taxon>
        <taxon>Metazoa</taxon>
        <taxon>Spiralia</taxon>
        <taxon>Lophotrochozoa</taxon>
        <taxon>Mollusca</taxon>
        <taxon>Gastropoda</taxon>
        <taxon>Heterobranchia</taxon>
        <taxon>Euthyneura</taxon>
        <taxon>Panpulmonata</taxon>
        <taxon>Hygrophila</taxon>
        <taxon>Lymnaeoidea</taxon>
        <taxon>Planorbidae</taxon>
        <taxon>Biomphalaria</taxon>
    </lineage>
</organism>
<comment type="caution">
    <text evidence="2">The sequence shown here is derived from an EMBL/GenBank/DDBJ whole genome shotgun (WGS) entry which is preliminary data.</text>
</comment>
<feature type="domain" description="AMP-dependent synthetase/ligase" evidence="1">
    <location>
        <begin position="14"/>
        <end position="397"/>
    </location>
</feature>
<gene>
    <name evidence="2" type="ORF">Bpfe_008370</name>
</gene>
<reference evidence="2" key="2">
    <citation type="submission" date="2023-04" db="EMBL/GenBank/DDBJ databases">
        <authorList>
            <person name="Bu L."/>
            <person name="Lu L."/>
            <person name="Laidemitt M.R."/>
            <person name="Zhang S.M."/>
            <person name="Mutuku M."/>
            <person name="Mkoji G."/>
            <person name="Steinauer M."/>
            <person name="Loker E.S."/>
        </authorList>
    </citation>
    <scope>NUCLEOTIDE SEQUENCE</scope>
    <source>
        <strain evidence="2">KasaAsao</strain>
        <tissue evidence="2">Whole Snail</tissue>
    </source>
</reference>
<reference evidence="2" key="1">
    <citation type="journal article" date="2023" name="PLoS Negl. Trop. Dis.">
        <title>A genome sequence for Biomphalaria pfeifferi, the major vector snail for the human-infecting parasite Schistosoma mansoni.</title>
        <authorList>
            <person name="Bu L."/>
            <person name="Lu L."/>
            <person name="Laidemitt M.R."/>
            <person name="Zhang S.M."/>
            <person name="Mutuku M."/>
            <person name="Mkoji G."/>
            <person name="Steinauer M."/>
            <person name="Loker E.S."/>
        </authorList>
    </citation>
    <scope>NUCLEOTIDE SEQUENCE</scope>
    <source>
        <strain evidence="2">KasaAsao</strain>
    </source>
</reference>
<dbReference type="Gene3D" id="3.40.50.12780">
    <property type="entry name" value="N-terminal domain of ligase-like"/>
    <property type="match status" value="1"/>
</dbReference>
<dbReference type="InterPro" id="IPR042099">
    <property type="entry name" value="ANL_N_sf"/>
</dbReference>
<protein>
    <submittedName>
        <fullName evidence="2">Peroxisomal-coenzyme A synthetase</fullName>
    </submittedName>
</protein>
<dbReference type="Proteomes" id="UP001233172">
    <property type="component" value="Unassembled WGS sequence"/>
</dbReference>
<dbReference type="Gene3D" id="3.30.300.30">
    <property type="match status" value="1"/>
</dbReference>
<proteinExistence type="predicted"/>
<name>A0AAD8FGG9_BIOPF</name>
<dbReference type="SUPFAM" id="SSF56801">
    <property type="entry name" value="Acetyl-CoA synthetase-like"/>
    <property type="match status" value="1"/>
</dbReference>
<evidence type="ECO:0000313" key="3">
    <source>
        <dbReference type="Proteomes" id="UP001233172"/>
    </source>
</evidence>
<keyword evidence="3" id="KW-1185">Reference proteome</keyword>
<dbReference type="EMBL" id="JASAOG010000026">
    <property type="protein sequence ID" value="KAK0062269.1"/>
    <property type="molecule type" value="Genomic_DNA"/>
</dbReference>
<dbReference type="InterPro" id="IPR045851">
    <property type="entry name" value="AMP-bd_C_sf"/>
</dbReference>
<sequence>MATESAETIVEALKAWALKAPDKEVFRFMKDLEVYASLTPQYILQVASKFAARLRKYGLTDGDVVGNTLSNSPERLLTDFGILLAGCVTVSCETAEHFSEQFWSTIRTAQCKAILLTTNQENHAFRLFRPFMPDSSQKSGQANVQIDKVQSVRQLIYCHRDDGSGQEVSLLESLEDDESEGYIASPKPDDLATVFVTTGSRGTCLLIPRSHWTILTVGKMFQKNHGCFFNDRPLGWVFSFPYDFLNESSVRVLLDYFECQKRVSAQDKWNVICKAKCETAFLLPQVLLELITVLREKRPSYKVHTLITGGQPIIQSITGAIGLLTEYVKVIYFATETGLLTSAVVSQQNKTEMKLYYCGMPIKDVELQIVNDEGEQLAPYGVGNIAVKSPTMATSYYNQPGVMQTFVNGFYVTQDRGYVDDIGSLYCFGRAGEQLKLGDVTYYASNIQAMLYHSPDVLRNFVVVVKDRDGREKFYACIVPVTGARLSKESMQRYCQLYLCSPHSLMALNTSNNSTSILDHLEFLFFDKLPEAANGKIPIALLKDMIRLRLGFELQPR</sequence>
<dbReference type="PANTHER" id="PTHR43767">
    <property type="entry name" value="LONG-CHAIN-FATTY-ACID--COA LIGASE"/>
    <property type="match status" value="1"/>
</dbReference>
<dbReference type="InterPro" id="IPR000873">
    <property type="entry name" value="AMP-dep_synth/lig_dom"/>
</dbReference>
<dbReference type="Pfam" id="PF00501">
    <property type="entry name" value="AMP-binding"/>
    <property type="match status" value="1"/>
</dbReference>
<dbReference type="PANTHER" id="PTHR43767:SF10">
    <property type="entry name" value="SURFACTIN SYNTHASE SUBUNIT 1"/>
    <property type="match status" value="1"/>
</dbReference>
<evidence type="ECO:0000313" key="2">
    <source>
        <dbReference type="EMBL" id="KAK0062269.1"/>
    </source>
</evidence>